<feature type="region of interest" description="Disordered" evidence="1">
    <location>
        <begin position="29"/>
        <end position="58"/>
    </location>
</feature>
<evidence type="ECO:0000256" key="2">
    <source>
        <dbReference type="SAM" id="SignalP"/>
    </source>
</evidence>
<feature type="compositionally biased region" description="Basic and acidic residues" evidence="1">
    <location>
        <begin position="35"/>
        <end position="44"/>
    </location>
</feature>
<accession>A0AAV2EJM1</accession>
<dbReference type="PANTHER" id="PTHR37389:SF16">
    <property type="entry name" value="GLYCINE-RICH CELL WALL STRUCTURAL PROTEIN"/>
    <property type="match status" value="1"/>
</dbReference>
<gene>
    <name evidence="3" type="ORF">LTRI10_LOCUS27059</name>
</gene>
<dbReference type="Pfam" id="PF07172">
    <property type="entry name" value="GRP"/>
    <property type="match status" value="1"/>
</dbReference>
<evidence type="ECO:0000313" key="4">
    <source>
        <dbReference type="Proteomes" id="UP001497516"/>
    </source>
</evidence>
<protein>
    <recommendedName>
        <fullName evidence="5">Glycine-rich protein</fullName>
    </recommendedName>
</protein>
<dbReference type="InterPro" id="IPR010800">
    <property type="entry name" value="GRP"/>
</dbReference>
<dbReference type="PANTHER" id="PTHR37389">
    <property type="entry name" value="NODULIN-24"/>
    <property type="match status" value="1"/>
</dbReference>
<keyword evidence="2" id="KW-0732">Signal</keyword>
<reference evidence="3 4" key="1">
    <citation type="submission" date="2024-04" db="EMBL/GenBank/DDBJ databases">
        <authorList>
            <person name="Fracassetti M."/>
        </authorList>
    </citation>
    <scope>NUCLEOTIDE SEQUENCE [LARGE SCALE GENOMIC DNA]</scope>
</reference>
<evidence type="ECO:0000256" key="1">
    <source>
        <dbReference type="SAM" id="MobiDB-lite"/>
    </source>
</evidence>
<name>A0AAV2EJM1_9ROSI</name>
<sequence length="122" mass="12224">MASSNNKTLLILLCALFALAIIVSAEVSSTTASEGDAKDVDQYERGGGGYQGGGGNYGRGGGGNYGRGGSGNYGRGGGGGGGGGGRCRYGCCRGYRYSYGCSRCCALANEAPDAFFADDVKN</sequence>
<feature type="chain" id="PRO_5043550608" description="Glycine-rich protein" evidence="2">
    <location>
        <begin position="26"/>
        <end position="122"/>
    </location>
</feature>
<dbReference type="Proteomes" id="UP001497516">
    <property type="component" value="Chromosome 4"/>
</dbReference>
<keyword evidence="4" id="KW-1185">Reference proteome</keyword>
<evidence type="ECO:0008006" key="5">
    <source>
        <dbReference type="Google" id="ProtNLM"/>
    </source>
</evidence>
<feature type="compositionally biased region" description="Gly residues" evidence="1">
    <location>
        <begin position="45"/>
        <end position="58"/>
    </location>
</feature>
<organism evidence="3 4">
    <name type="scientific">Linum trigynum</name>
    <dbReference type="NCBI Taxonomy" id="586398"/>
    <lineage>
        <taxon>Eukaryota</taxon>
        <taxon>Viridiplantae</taxon>
        <taxon>Streptophyta</taxon>
        <taxon>Embryophyta</taxon>
        <taxon>Tracheophyta</taxon>
        <taxon>Spermatophyta</taxon>
        <taxon>Magnoliopsida</taxon>
        <taxon>eudicotyledons</taxon>
        <taxon>Gunneridae</taxon>
        <taxon>Pentapetalae</taxon>
        <taxon>rosids</taxon>
        <taxon>fabids</taxon>
        <taxon>Malpighiales</taxon>
        <taxon>Linaceae</taxon>
        <taxon>Linum</taxon>
    </lineage>
</organism>
<dbReference type="AlphaFoldDB" id="A0AAV2EJM1"/>
<evidence type="ECO:0000313" key="3">
    <source>
        <dbReference type="EMBL" id="CAL1385962.1"/>
    </source>
</evidence>
<feature type="signal peptide" evidence="2">
    <location>
        <begin position="1"/>
        <end position="25"/>
    </location>
</feature>
<dbReference type="EMBL" id="OZ034817">
    <property type="protein sequence ID" value="CAL1385962.1"/>
    <property type="molecule type" value="Genomic_DNA"/>
</dbReference>
<proteinExistence type="predicted"/>